<protein>
    <recommendedName>
        <fullName evidence="1">DUF7660 domain-containing protein</fullName>
    </recommendedName>
</protein>
<feature type="domain" description="DUF7660" evidence="1">
    <location>
        <begin position="12"/>
        <end position="84"/>
    </location>
</feature>
<gene>
    <name evidence="2" type="ORF">I5M27_18420</name>
</gene>
<dbReference type="EMBL" id="JAEHFX010000018">
    <property type="protein sequence ID" value="MBK0404966.1"/>
    <property type="molecule type" value="Genomic_DNA"/>
</dbReference>
<proteinExistence type="predicted"/>
<keyword evidence="3" id="KW-1185">Reference proteome</keyword>
<comment type="caution">
    <text evidence="2">The sequence shown here is derived from an EMBL/GenBank/DDBJ whole genome shotgun (WGS) entry which is preliminary data.</text>
</comment>
<name>A0ABS1C6G1_9BACT</name>
<organism evidence="2 3">
    <name type="scientific">Adhaeribacter terrigena</name>
    <dbReference type="NCBI Taxonomy" id="2793070"/>
    <lineage>
        <taxon>Bacteria</taxon>
        <taxon>Pseudomonadati</taxon>
        <taxon>Bacteroidota</taxon>
        <taxon>Cytophagia</taxon>
        <taxon>Cytophagales</taxon>
        <taxon>Hymenobacteraceae</taxon>
        <taxon>Adhaeribacter</taxon>
    </lineage>
</organism>
<dbReference type="RefSeq" id="WP_200507862.1">
    <property type="nucleotide sequence ID" value="NZ_JAEHFX010000018.1"/>
</dbReference>
<evidence type="ECO:0000259" key="1">
    <source>
        <dbReference type="Pfam" id="PF24693"/>
    </source>
</evidence>
<evidence type="ECO:0000313" key="3">
    <source>
        <dbReference type="Proteomes" id="UP000644147"/>
    </source>
</evidence>
<dbReference type="Pfam" id="PF24693">
    <property type="entry name" value="DUF7660"/>
    <property type="match status" value="1"/>
</dbReference>
<accession>A0ABS1C6G1</accession>
<sequence>MKDFLEIEVKDRQTFSEFAKLLLEDFEKNKENWENKNLGDFLEALQRYSEDVDGYYKNVHPELDANVPTWRVFADILCGATMYE</sequence>
<reference evidence="2 3" key="1">
    <citation type="submission" date="2020-12" db="EMBL/GenBank/DDBJ databases">
        <title>Bacterial novel species Adhaeribacter sp. BT258 isolated from soil.</title>
        <authorList>
            <person name="Jung H.-Y."/>
        </authorList>
    </citation>
    <scope>NUCLEOTIDE SEQUENCE [LARGE SCALE GENOMIC DNA]</scope>
    <source>
        <strain evidence="2 3">BT258</strain>
    </source>
</reference>
<dbReference type="Proteomes" id="UP000644147">
    <property type="component" value="Unassembled WGS sequence"/>
</dbReference>
<dbReference type="InterPro" id="IPR056077">
    <property type="entry name" value="DUF7660"/>
</dbReference>
<evidence type="ECO:0000313" key="2">
    <source>
        <dbReference type="EMBL" id="MBK0404966.1"/>
    </source>
</evidence>